<gene>
    <name evidence="2" type="ORF">S01H4_66916</name>
</gene>
<accession>X1F760</accession>
<organism evidence="2">
    <name type="scientific">marine sediment metagenome</name>
    <dbReference type="NCBI Taxonomy" id="412755"/>
    <lineage>
        <taxon>unclassified sequences</taxon>
        <taxon>metagenomes</taxon>
        <taxon>ecological metagenomes</taxon>
    </lineage>
</organism>
<comment type="caution">
    <text evidence="2">The sequence shown here is derived from an EMBL/GenBank/DDBJ whole genome shotgun (WGS) entry which is preliminary data.</text>
</comment>
<sequence>SIKSVGYFRPIPLLTKNQIEILNLALKLGYFEIPRKISLTNFAKRLEISPSGLRKK</sequence>
<name>X1F760_9ZZZZ</name>
<protein>
    <recommendedName>
        <fullName evidence="1">HTH bat-type domain-containing protein</fullName>
    </recommendedName>
</protein>
<dbReference type="InterPro" id="IPR007050">
    <property type="entry name" value="HTH_bacterioopsin"/>
</dbReference>
<proteinExistence type="predicted"/>
<reference evidence="2" key="1">
    <citation type="journal article" date="2014" name="Front. Microbiol.">
        <title>High frequency of phylogenetically diverse reductive dehalogenase-homologous genes in deep subseafloor sedimentary metagenomes.</title>
        <authorList>
            <person name="Kawai M."/>
            <person name="Futagami T."/>
            <person name="Toyoda A."/>
            <person name="Takaki Y."/>
            <person name="Nishi S."/>
            <person name="Hori S."/>
            <person name="Arai W."/>
            <person name="Tsubouchi T."/>
            <person name="Morono Y."/>
            <person name="Uchiyama I."/>
            <person name="Ito T."/>
            <person name="Fujiyama A."/>
            <person name="Inagaki F."/>
            <person name="Takami H."/>
        </authorList>
    </citation>
    <scope>NUCLEOTIDE SEQUENCE</scope>
    <source>
        <strain evidence="2">Expedition CK06-06</strain>
    </source>
</reference>
<dbReference type="Pfam" id="PF04967">
    <property type="entry name" value="HTH_10"/>
    <property type="match status" value="1"/>
</dbReference>
<dbReference type="EMBL" id="BART01041722">
    <property type="protein sequence ID" value="GAH28415.1"/>
    <property type="molecule type" value="Genomic_DNA"/>
</dbReference>
<evidence type="ECO:0000313" key="2">
    <source>
        <dbReference type="EMBL" id="GAH28415.1"/>
    </source>
</evidence>
<feature type="domain" description="HTH bat-type" evidence="1">
    <location>
        <begin position="14"/>
        <end position="53"/>
    </location>
</feature>
<feature type="non-terminal residue" evidence="2">
    <location>
        <position position="56"/>
    </location>
</feature>
<feature type="non-terminal residue" evidence="2">
    <location>
        <position position="1"/>
    </location>
</feature>
<dbReference type="AlphaFoldDB" id="X1F760"/>
<evidence type="ECO:0000259" key="1">
    <source>
        <dbReference type="Pfam" id="PF04967"/>
    </source>
</evidence>